<evidence type="ECO:0000313" key="12">
    <source>
        <dbReference type="Proteomes" id="UP000287033"/>
    </source>
</evidence>
<dbReference type="SMART" id="SM00360">
    <property type="entry name" value="RRM"/>
    <property type="match status" value="1"/>
</dbReference>
<evidence type="ECO:0000256" key="6">
    <source>
        <dbReference type="ARBA" id="ARBA00065066"/>
    </source>
</evidence>
<dbReference type="OrthoDB" id="21643at2759"/>
<evidence type="ECO:0000313" key="11">
    <source>
        <dbReference type="EMBL" id="GCC25570.1"/>
    </source>
</evidence>
<evidence type="ECO:0000256" key="5">
    <source>
        <dbReference type="ARBA" id="ARBA00054821"/>
    </source>
</evidence>
<dbReference type="InterPro" id="IPR035979">
    <property type="entry name" value="RBD_domain_sf"/>
</dbReference>
<gene>
    <name evidence="11" type="ORF">chiPu_0003981</name>
</gene>
<dbReference type="InterPro" id="IPR000504">
    <property type="entry name" value="RRM_dom"/>
</dbReference>
<dbReference type="PANTHER" id="PTHR48029:SF1">
    <property type="entry name" value="NUCLEOLAR PROTEIN 8"/>
    <property type="match status" value="1"/>
</dbReference>
<dbReference type="GO" id="GO:0003723">
    <property type="term" value="F:RNA binding"/>
    <property type="evidence" value="ECO:0007669"/>
    <property type="project" value="UniProtKB-UniRule"/>
</dbReference>
<evidence type="ECO:0000256" key="4">
    <source>
        <dbReference type="ARBA" id="ARBA00023242"/>
    </source>
</evidence>
<keyword evidence="3 8" id="KW-0694">RNA-binding</keyword>
<feature type="region of interest" description="Disordered" evidence="9">
    <location>
        <begin position="593"/>
        <end position="636"/>
    </location>
</feature>
<name>A0A401S5A2_CHIPU</name>
<dbReference type="InterPro" id="IPR012677">
    <property type="entry name" value="Nucleotide-bd_a/b_plait_sf"/>
</dbReference>
<proteinExistence type="predicted"/>
<dbReference type="Pfam" id="PF00076">
    <property type="entry name" value="RRM_1"/>
    <property type="match status" value="1"/>
</dbReference>
<feature type="compositionally biased region" description="Acidic residues" evidence="9">
    <location>
        <begin position="1103"/>
        <end position="1113"/>
    </location>
</feature>
<evidence type="ECO:0000256" key="8">
    <source>
        <dbReference type="PROSITE-ProRule" id="PRU00176"/>
    </source>
</evidence>
<feature type="domain" description="RRM" evidence="10">
    <location>
        <begin position="8"/>
        <end position="89"/>
    </location>
</feature>
<evidence type="ECO:0000256" key="7">
    <source>
        <dbReference type="ARBA" id="ARBA00068539"/>
    </source>
</evidence>
<feature type="region of interest" description="Disordered" evidence="9">
    <location>
        <begin position="1068"/>
        <end position="1121"/>
    </location>
</feature>
<dbReference type="OMA" id="RNIMKYD"/>
<evidence type="ECO:0000256" key="2">
    <source>
        <dbReference type="ARBA" id="ARBA00022553"/>
    </source>
</evidence>
<evidence type="ECO:0000256" key="1">
    <source>
        <dbReference type="ARBA" id="ARBA00004604"/>
    </source>
</evidence>
<evidence type="ECO:0000256" key="3">
    <source>
        <dbReference type="ARBA" id="ARBA00022884"/>
    </source>
</evidence>
<dbReference type="PANTHER" id="PTHR48029">
    <property type="entry name" value="NUCLEOLAR PROTEIN 8"/>
    <property type="match status" value="1"/>
</dbReference>
<dbReference type="GO" id="GO:1902570">
    <property type="term" value="P:protein localization to nucleolus"/>
    <property type="evidence" value="ECO:0007669"/>
    <property type="project" value="TreeGrafter"/>
</dbReference>
<accession>A0A401S5A2</accession>
<keyword evidence="2" id="KW-0597">Phosphoprotein</keyword>
<dbReference type="CDD" id="cd12226">
    <property type="entry name" value="RRM_NOL8"/>
    <property type="match status" value="1"/>
</dbReference>
<dbReference type="Gene3D" id="3.30.70.330">
    <property type="match status" value="1"/>
</dbReference>
<dbReference type="InterPro" id="IPR034138">
    <property type="entry name" value="NOP8_RRM"/>
</dbReference>
<feature type="region of interest" description="Disordered" evidence="9">
    <location>
        <begin position="209"/>
        <end position="232"/>
    </location>
</feature>
<dbReference type="EMBL" id="BEZZ01000090">
    <property type="protein sequence ID" value="GCC25570.1"/>
    <property type="molecule type" value="Genomic_DNA"/>
</dbReference>
<keyword evidence="4" id="KW-0539">Nucleus</keyword>
<feature type="compositionally biased region" description="Basic and acidic residues" evidence="9">
    <location>
        <begin position="969"/>
        <end position="982"/>
    </location>
</feature>
<feature type="region of interest" description="Disordered" evidence="9">
    <location>
        <begin position="405"/>
        <end position="451"/>
    </location>
</feature>
<dbReference type="GO" id="GO:0005730">
    <property type="term" value="C:nucleolus"/>
    <property type="evidence" value="ECO:0007669"/>
    <property type="project" value="UniProtKB-SubCell"/>
</dbReference>
<reference evidence="11 12" key="1">
    <citation type="journal article" date="2018" name="Nat. Ecol. Evol.">
        <title>Shark genomes provide insights into elasmobranch evolution and the origin of vertebrates.</title>
        <authorList>
            <person name="Hara Y"/>
            <person name="Yamaguchi K"/>
            <person name="Onimaru K"/>
            <person name="Kadota M"/>
            <person name="Koyanagi M"/>
            <person name="Keeley SD"/>
            <person name="Tatsumi K"/>
            <person name="Tanaka K"/>
            <person name="Motone F"/>
            <person name="Kageyama Y"/>
            <person name="Nozu R"/>
            <person name="Adachi N"/>
            <person name="Nishimura O"/>
            <person name="Nakagawa R"/>
            <person name="Tanegashima C"/>
            <person name="Kiyatake I"/>
            <person name="Matsumoto R"/>
            <person name="Murakumo K"/>
            <person name="Nishida K"/>
            <person name="Terakita A"/>
            <person name="Kuratani S"/>
            <person name="Sato K"/>
            <person name="Hyodo S Kuraku.S."/>
        </authorList>
    </citation>
    <scope>NUCLEOTIDE SEQUENCE [LARGE SCALE GENOMIC DNA]</scope>
</reference>
<dbReference type="Proteomes" id="UP000287033">
    <property type="component" value="Unassembled WGS sequence"/>
</dbReference>
<evidence type="ECO:0000256" key="9">
    <source>
        <dbReference type="SAM" id="MobiDB-lite"/>
    </source>
</evidence>
<dbReference type="SUPFAM" id="SSF54928">
    <property type="entry name" value="RNA-binding domain, RBD"/>
    <property type="match status" value="1"/>
</dbReference>
<sequence length="1191" mass="136462">MEMTKHLKRLFVGGLHHTVSENEIKERFSTFGAVTDVDLVFRKDNEGNPIKTFGYININASERDLKQCISVLNKSKWKGETLQVELAKECFLHKLAQERQVVAENQFKQQVNNTTKVVESLKKAGVENFNIRSAVPGTEIPDHKDWVVSKFGRVLPILHLRKNGQKKIIKYDPSKYCHNIKKLDHVTNFEVKTPVTNLTWHLEETDDEEIRKKKRGDFPAPTQPAKRKKLSVSKYNVVDSNGSDNNFTANMSSYAVEDNGKSGSNKDRFIAATENKFAFSKLPCSKNRNLDRQETNASSKSNTWSKAQIACHRSGFEEQELISERENNKTEELSQAEHKLQDMPLEVVGEDYVLRHQTHWALNDLRKGMLEDVNINHISNDSGSEYDSADTDEIISGKTISHKRLPRTKFSEKRNPLISNTEGDPKKKEYNSNSNSSNKDSEAESSESNLDSDYEEMMNSCFRIDLSLTDLEQLANSSSKAKKENNKLQSNLKLVKNISLQPSPVNPLPSASGTKISQSMPAWKKNTIPKKIASAIHDEDSSDCEITPNKQLINPSPSKKTMSLFKSKEENSKGNKLINDQLFLKVKRKMYKESDSDSETSAVDKKQKVNQSKNVVPSDSDSDEKSNFKPPPFKGTKFLQFNTPTMTIPSHKPNFGISENKTEKLKSEIQNLCNSELLNGERCGDCGDANEAVNAVKQKMVHFKQTECPKFEASTLLVVETSHVKEERECKDGIDKDVRNTARSLAAGTPQNSEKHLLDNQKRLAALHERQKETEMQKKLIQGALTNLDNQKPDKGKHIVFDFEEESENNALFKDVGENLKEEDTKSQEKLHVEKAFENRTIGKLFDSEEDNEDDSDEDYNGRFKLKPQFEGKAGHKLFDLQSRFGTDERFRMDERFLESEDENTEESVMDKGQSPEDEEFADEKKRALNILQSVIQFDDEKSDLRKEQTRFKKFKDVSALRYDPTKEDHIGFESKLDDSTKKSKKEKRKAKEEAEKLPEVSTEIYYDVNVDLKEMFDSGTKANEVKWDMKDDSQVQDQPVESPETVDCLFNGNSKEDSAGFTFSFFDDATSNTQKPELGYQIESRPMPAFPWQEDPRFQDSSSEDDNDEEKDLESCGNSTEKTEVIFSKKNANLFFFFKDDQRLKDGPKLFCRTTDLEEEKHNWEEKRTLLIEEYRKKHREAKRKIKAKQ</sequence>
<organism evidence="11 12">
    <name type="scientific">Chiloscyllium punctatum</name>
    <name type="common">Brownbanded bambooshark</name>
    <name type="synonym">Hemiscyllium punctatum</name>
    <dbReference type="NCBI Taxonomy" id="137246"/>
    <lineage>
        <taxon>Eukaryota</taxon>
        <taxon>Metazoa</taxon>
        <taxon>Chordata</taxon>
        <taxon>Craniata</taxon>
        <taxon>Vertebrata</taxon>
        <taxon>Chondrichthyes</taxon>
        <taxon>Elasmobranchii</taxon>
        <taxon>Galeomorphii</taxon>
        <taxon>Galeoidea</taxon>
        <taxon>Orectolobiformes</taxon>
        <taxon>Hemiscylliidae</taxon>
        <taxon>Chiloscyllium</taxon>
    </lineage>
</organism>
<dbReference type="FunFam" id="3.30.70.330:FF:000346">
    <property type="entry name" value="Nucleolar protein 8"/>
    <property type="match status" value="1"/>
</dbReference>
<dbReference type="PROSITE" id="PS50102">
    <property type="entry name" value="RRM"/>
    <property type="match status" value="1"/>
</dbReference>
<feature type="region of interest" description="Disordered" evidence="9">
    <location>
        <begin position="897"/>
        <end position="922"/>
    </location>
</feature>
<comment type="caution">
    <text evidence="11">The sequence shown here is derived from an EMBL/GenBank/DDBJ whole genome shotgun (WGS) entry which is preliminary data.</text>
</comment>
<feature type="region of interest" description="Disordered" evidence="9">
    <location>
        <begin position="539"/>
        <end position="573"/>
    </location>
</feature>
<dbReference type="STRING" id="137246.A0A401S5A2"/>
<protein>
    <recommendedName>
        <fullName evidence="7">Nucleolar protein 8</fullName>
    </recommendedName>
</protein>
<evidence type="ECO:0000259" key="10">
    <source>
        <dbReference type="PROSITE" id="PS50102"/>
    </source>
</evidence>
<dbReference type="AlphaFoldDB" id="A0A401S5A2"/>
<feature type="region of interest" description="Disordered" evidence="9">
    <location>
        <begin position="1026"/>
        <end position="1054"/>
    </location>
</feature>
<feature type="region of interest" description="Disordered" evidence="9">
    <location>
        <begin position="969"/>
        <end position="997"/>
    </location>
</feature>
<comment type="subunit">
    <text evidence="6">Interacts with the GTP form of RRAGA, RRAGC and RRAGD. Interacts with NIP7. Interacts with DDX18; the interaction is RNA-dependent. Interacts with DDX47; the interaction is RNA-dependent.</text>
</comment>
<feature type="compositionally biased region" description="Polar residues" evidence="9">
    <location>
        <begin position="548"/>
        <end position="561"/>
    </location>
</feature>
<keyword evidence="12" id="KW-1185">Reference proteome</keyword>
<comment type="subcellular location">
    <subcellularLocation>
        <location evidence="1">Nucleus</location>
        <location evidence="1">Nucleolus</location>
    </subcellularLocation>
</comment>
<comment type="function">
    <text evidence="5">Plays an essential role in the survival of diffuse-type gastric cancer cells. Acts as a nucleolar anchoring protein for DDX47. May be involved in regulation of gene expression at the post-transcriptional level or in ribosome biogenesis in cancer cells.</text>
</comment>